<dbReference type="Proteomes" id="UP001145742">
    <property type="component" value="Unassembled WGS sequence"/>
</dbReference>
<protein>
    <submittedName>
        <fullName evidence="1">Uncharacterized protein</fullName>
    </submittedName>
</protein>
<proteinExistence type="predicted"/>
<evidence type="ECO:0000313" key="1">
    <source>
        <dbReference type="EMBL" id="KAJ7407272.1"/>
    </source>
</evidence>
<organism evidence="1 2">
    <name type="scientific">Willisornis vidua</name>
    <name type="common">Xingu scale-backed antbird</name>
    <dbReference type="NCBI Taxonomy" id="1566151"/>
    <lineage>
        <taxon>Eukaryota</taxon>
        <taxon>Metazoa</taxon>
        <taxon>Chordata</taxon>
        <taxon>Craniata</taxon>
        <taxon>Vertebrata</taxon>
        <taxon>Euteleostomi</taxon>
        <taxon>Archelosauria</taxon>
        <taxon>Archosauria</taxon>
        <taxon>Dinosauria</taxon>
        <taxon>Saurischia</taxon>
        <taxon>Theropoda</taxon>
        <taxon>Coelurosauria</taxon>
        <taxon>Aves</taxon>
        <taxon>Neognathae</taxon>
        <taxon>Neoaves</taxon>
        <taxon>Telluraves</taxon>
        <taxon>Australaves</taxon>
        <taxon>Passeriformes</taxon>
        <taxon>Thamnophilidae</taxon>
        <taxon>Willisornis</taxon>
    </lineage>
</organism>
<comment type="caution">
    <text evidence="1">The sequence shown here is derived from an EMBL/GenBank/DDBJ whole genome shotgun (WGS) entry which is preliminary data.</text>
</comment>
<dbReference type="EMBL" id="WHWB01034616">
    <property type="protein sequence ID" value="KAJ7407272.1"/>
    <property type="molecule type" value="Genomic_DNA"/>
</dbReference>
<keyword evidence="2" id="KW-1185">Reference proteome</keyword>
<accession>A0ABQ9CV70</accession>
<gene>
    <name evidence="1" type="ORF">WISP_127769</name>
</gene>
<evidence type="ECO:0000313" key="2">
    <source>
        <dbReference type="Proteomes" id="UP001145742"/>
    </source>
</evidence>
<reference evidence="1" key="1">
    <citation type="submission" date="2019-10" db="EMBL/GenBank/DDBJ databases">
        <authorList>
            <person name="Soares A.E.R."/>
            <person name="Aleixo A."/>
            <person name="Schneider P."/>
            <person name="Miyaki C.Y."/>
            <person name="Schneider M.P."/>
            <person name="Mello C."/>
            <person name="Vasconcelos A.T.R."/>
        </authorList>
    </citation>
    <scope>NUCLEOTIDE SEQUENCE</scope>
    <source>
        <tissue evidence="1">Muscle</tissue>
    </source>
</reference>
<sequence length="108" mass="12362">MQVWYGLFSHSVLSQKGGLRIIEYPELGRYPEGSSPTPGAAKDSLKNDIMDLSVVQMLLELWQAWCYDHFPGEPVPVPRERTYLTRTQNAKETKGTKAQMYNRKVMKA</sequence>
<name>A0ABQ9CV70_9PASS</name>